<dbReference type="InterPro" id="IPR017938">
    <property type="entry name" value="Riboflavin_synthase-like_b-brl"/>
</dbReference>
<organism evidence="3 4">
    <name type="scientific">Chromobacterium paludis</name>
    <dbReference type="NCBI Taxonomy" id="2605945"/>
    <lineage>
        <taxon>Bacteria</taxon>
        <taxon>Pseudomonadati</taxon>
        <taxon>Pseudomonadota</taxon>
        <taxon>Betaproteobacteria</taxon>
        <taxon>Neisseriales</taxon>
        <taxon>Chromobacteriaceae</taxon>
        <taxon>Chromobacterium</taxon>
    </lineage>
</organism>
<dbReference type="InterPro" id="IPR039261">
    <property type="entry name" value="FNR_nucleotide-bd"/>
</dbReference>
<evidence type="ECO:0000256" key="1">
    <source>
        <dbReference type="ARBA" id="ARBA00035644"/>
    </source>
</evidence>
<dbReference type="InterPro" id="IPR007037">
    <property type="entry name" value="SIP_rossman_dom"/>
</dbReference>
<dbReference type="Pfam" id="PF08021">
    <property type="entry name" value="FAD_binding_9"/>
    <property type="match status" value="1"/>
</dbReference>
<dbReference type="KEGG" id="chrm:FYK34_07635"/>
<proteinExistence type="inferred from homology"/>
<evidence type="ECO:0000313" key="4">
    <source>
        <dbReference type="Proteomes" id="UP000322079"/>
    </source>
</evidence>
<dbReference type="Gene3D" id="3.40.50.80">
    <property type="entry name" value="Nucleotide-binding domain of ferredoxin-NADP reductase (FNR) module"/>
    <property type="match status" value="1"/>
</dbReference>
<dbReference type="AlphaFoldDB" id="A0A5C1DF88"/>
<dbReference type="EMBL" id="CP043473">
    <property type="protein sequence ID" value="QEL55445.1"/>
    <property type="molecule type" value="Genomic_DNA"/>
</dbReference>
<dbReference type="Proteomes" id="UP000322079">
    <property type="component" value="Chromosome"/>
</dbReference>
<name>A0A5C1DF88_9NEIS</name>
<dbReference type="PANTHER" id="PTHR30157:SF0">
    <property type="entry name" value="NADPH-DEPENDENT FERRIC-CHELATE REDUCTASE"/>
    <property type="match status" value="1"/>
</dbReference>
<evidence type="ECO:0000259" key="2">
    <source>
        <dbReference type="PROSITE" id="PS51384"/>
    </source>
</evidence>
<dbReference type="PANTHER" id="PTHR30157">
    <property type="entry name" value="FERRIC REDUCTASE, NADPH-DEPENDENT"/>
    <property type="match status" value="1"/>
</dbReference>
<dbReference type="InterPro" id="IPR017927">
    <property type="entry name" value="FAD-bd_FR_type"/>
</dbReference>
<sequence>MTPDLMVQKLRHATRMRLLQVRRVQRLSPSMLRVTLGGEDLAGFVSASFDDHVKLFFPAPGEDKPAMPAAGESGIALAADHPKPPMRDYTPRRYDAVKGELDIDFVAHAGGVAADWARQAKPGDYLGLGGPRGSRVVPTGFDWHWLIGDESALPAIARRLEELPAQARGQAWLLVEDESGRLPLAAPAGMEIVWVHRARHQDLLQAVRQAPLPAGVGYIWAAGESGEMRPLHRHLQARGVDKERMRVAGYWKRGDAGAHESISD</sequence>
<accession>A0A5C1DF88</accession>
<dbReference type="PROSITE" id="PS51384">
    <property type="entry name" value="FAD_FR"/>
    <property type="match status" value="1"/>
</dbReference>
<reference evidence="3 4" key="1">
    <citation type="submission" date="2019-08" db="EMBL/GenBank/DDBJ databases">
        <title>Chromobacterium paludis, a novel bacterium isolated from a Maryland marsh pond.</title>
        <authorList>
            <person name="Blackburn M.B."/>
            <person name="Gundersen-Rindal D.E."/>
        </authorList>
    </citation>
    <scope>NUCLEOTIDE SEQUENCE [LARGE SCALE GENOMIC DNA]</scope>
    <source>
        <strain evidence="4">IIBBL 257-1</strain>
    </source>
</reference>
<dbReference type="RefSeq" id="WP_149295809.1">
    <property type="nucleotide sequence ID" value="NZ_CP043473.1"/>
</dbReference>
<evidence type="ECO:0000313" key="3">
    <source>
        <dbReference type="EMBL" id="QEL55445.1"/>
    </source>
</evidence>
<dbReference type="Pfam" id="PF04954">
    <property type="entry name" value="SIP"/>
    <property type="match status" value="1"/>
</dbReference>
<gene>
    <name evidence="3" type="ORF">FYK34_07635</name>
</gene>
<protein>
    <submittedName>
        <fullName evidence="3">Siderophore-interacting protein</fullName>
    </submittedName>
</protein>
<feature type="domain" description="FAD-binding FR-type" evidence="2">
    <location>
        <begin position="14"/>
        <end position="138"/>
    </location>
</feature>
<dbReference type="InterPro" id="IPR039374">
    <property type="entry name" value="SIP_fam"/>
</dbReference>
<keyword evidence="4" id="KW-1185">Reference proteome</keyword>
<dbReference type="SUPFAM" id="SSF63380">
    <property type="entry name" value="Riboflavin synthase domain-like"/>
    <property type="match status" value="1"/>
</dbReference>
<dbReference type="GO" id="GO:0016491">
    <property type="term" value="F:oxidoreductase activity"/>
    <property type="evidence" value="ECO:0007669"/>
    <property type="project" value="InterPro"/>
</dbReference>
<dbReference type="CDD" id="cd06193">
    <property type="entry name" value="siderophore_interacting"/>
    <property type="match status" value="1"/>
</dbReference>
<dbReference type="Gene3D" id="2.40.30.10">
    <property type="entry name" value="Translation factors"/>
    <property type="match status" value="1"/>
</dbReference>
<comment type="similarity">
    <text evidence="1">Belongs to the SIP oxidoreductase family.</text>
</comment>
<dbReference type="InterPro" id="IPR013113">
    <property type="entry name" value="SIP_FAD-bd"/>
</dbReference>